<dbReference type="InterPro" id="IPR035892">
    <property type="entry name" value="C2_domain_sf"/>
</dbReference>
<comment type="caution">
    <text evidence="1">The sequence shown here is derived from an EMBL/GenBank/DDBJ whole genome shotgun (WGS) entry which is preliminary data.</text>
</comment>
<evidence type="ECO:0000313" key="1">
    <source>
        <dbReference type="EMBL" id="CCI42318.1"/>
    </source>
</evidence>
<proteinExistence type="predicted"/>
<sequence>MQSGDPSSQVVIDAPYTLHMRVHTLEAFVNTRAGHFAYCKLYIGHKVMTNGSRVGVARLLMPNREDDLQKRYMRTFKTNSQVFKRQFVVWNQKFRIGVLDPEKEVMTFRIKSRKAMFRITIGACAFYMNQLLSTEGIDQWLPLSKGLKSTGQIRLQLRLLETKSMYLNENYIANRQTTILLSKSKGSEDVSLRPNSDINGRGREECYTKKDCNSVCVEVENFEKQMEYEQHDWIHLSNLESNDLFDIKDALGERSRDSWETVVVKETMRDSKLSSSGSNASTLSHFDDRTARFITSTMSSSAASSLWGKGRRSSNFDSITSIKGFMQLCGRRNVSKENFLETQIEVVAQENEFDDQQNTFKAATNKMIDL</sequence>
<dbReference type="InParanoid" id="A0A024G6M2"/>
<dbReference type="Gene3D" id="2.60.40.150">
    <property type="entry name" value="C2 domain"/>
    <property type="match status" value="1"/>
</dbReference>
<gene>
    <name evidence="1" type="ORF">BN9_031020</name>
</gene>
<accession>A0A024G6M2</accession>
<reference evidence="1 2" key="1">
    <citation type="submission" date="2012-05" db="EMBL/GenBank/DDBJ databases">
        <title>Recombination and specialization in a pathogen metapopulation.</title>
        <authorList>
            <person name="Gardiner A."/>
            <person name="Kemen E."/>
            <person name="Schultz-Larsen T."/>
            <person name="MacLean D."/>
            <person name="Van Oosterhout C."/>
            <person name="Jones J.D.G."/>
        </authorList>
    </citation>
    <scope>NUCLEOTIDE SEQUENCE [LARGE SCALE GENOMIC DNA]</scope>
    <source>
        <strain evidence="1 2">Ac Nc2</strain>
    </source>
</reference>
<dbReference type="SUPFAM" id="SSF49562">
    <property type="entry name" value="C2 domain (Calcium/lipid-binding domain, CaLB)"/>
    <property type="match status" value="1"/>
</dbReference>
<keyword evidence="2" id="KW-1185">Reference proteome</keyword>
<protein>
    <submittedName>
        <fullName evidence="1">Uncharacterized protein</fullName>
    </submittedName>
</protein>
<evidence type="ECO:0000313" key="2">
    <source>
        <dbReference type="Proteomes" id="UP000053237"/>
    </source>
</evidence>
<dbReference type="CDD" id="cd00030">
    <property type="entry name" value="C2"/>
    <property type="match status" value="1"/>
</dbReference>
<dbReference type="OrthoDB" id="158071at2759"/>
<dbReference type="Proteomes" id="UP000053237">
    <property type="component" value="Unassembled WGS sequence"/>
</dbReference>
<dbReference type="EMBL" id="CAIX01000032">
    <property type="protein sequence ID" value="CCI42318.1"/>
    <property type="molecule type" value="Genomic_DNA"/>
</dbReference>
<name>A0A024G6M2_9STRA</name>
<organism evidence="1 2">
    <name type="scientific">Albugo candida</name>
    <dbReference type="NCBI Taxonomy" id="65357"/>
    <lineage>
        <taxon>Eukaryota</taxon>
        <taxon>Sar</taxon>
        <taxon>Stramenopiles</taxon>
        <taxon>Oomycota</taxon>
        <taxon>Peronosporomycetes</taxon>
        <taxon>Albuginales</taxon>
        <taxon>Albuginaceae</taxon>
        <taxon>Albugo</taxon>
    </lineage>
</organism>
<dbReference type="AlphaFoldDB" id="A0A024G6M2"/>